<feature type="binding site" evidence="8">
    <location>
        <position position="26"/>
    </location>
    <ligand>
        <name>Zn(2+)</name>
        <dbReference type="ChEBI" id="CHEBI:29105"/>
    </ligand>
</feature>
<evidence type="ECO:0000256" key="8">
    <source>
        <dbReference type="HAMAP-Rule" id="MF_00615"/>
    </source>
</evidence>
<accession>A0A830GXF1</accession>
<dbReference type="Proteomes" id="UP000610960">
    <property type="component" value="Unassembled WGS sequence"/>
</dbReference>
<reference evidence="9" key="2">
    <citation type="submission" date="2020-09" db="EMBL/GenBank/DDBJ databases">
        <authorList>
            <person name="Sun Q."/>
            <person name="Ohkuma M."/>
        </authorList>
    </citation>
    <scope>NUCLEOTIDE SEQUENCE</scope>
    <source>
        <strain evidence="9">JCM 10088</strain>
    </source>
</reference>
<keyword evidence="10" id="KW-1185">Reference proteome</keyword>
<comment type="subcellular location">
    <subcellularLocation>
        <location evidence="8">Cytoplasm</location>
    </subcellularLocation>
</comment>
<dbReference type="InterPro" id="IPR006591">
    <property type="entry name" value="RNAP_P/RPABC4"/>
</dbReference>
<dbReference type="GO" id="GO:0003677">
    <property type="term" value="F:DNA binding"/>
    <property type="evidence" value="ECO:0007669"/>
    <property type="project" value="InterPro"/>
</dbReference>
<dbReference type="HAMAP" id="MF_00615">
    <property type="entry name" value="RNApol_arch_Rpo12"/>
    <property type="match status" value="1"/>
</dbReference>
<comment type="function">
    <text evidence="8">DNA-dependent RNA polymerase (RNAP) catalyzes the transcription of DNA into RNA using the four ribonucleoside triphosphates as substrates.</text>
</comment>
<comment type="subunit">
    <text evidence="8">Part of the RNA polymerase complex.</text>
</comment>
<dbReference type="EC" id="2.7.7.6" evidence="8"/>
<feature type="binding site" evidence="8">
    <location>
        <position position="46"/>
    </location>
    <ligand>
        <name>Zn(2+)</name>
        <dbReference type="ChEBI" id="CHEBI:29105"/>
    </ligand>
</feature>
<sequence length="65" mass="7150">MAEENLEGGEASEVIAERKIYMCIKCGTIFSKSDLEVSPGIHCPNCGYRIITKIRTFKAKPVSAD</sequence>
<dbReference type="RefSeq" id="WP_188597037.1">
    <property type="nucleotide sequence ID" value="NZ_BMNL01000004.1"/>
</dbReference>
<dbReference type="SMART" id="SM00659">
    <property type="entry name" value="RPOLCX"/>
    <property type="match status" value="1"/>
</dbReference>
<dbReference type="InterPro" id="IPR029040">
    <property type="entry name" value="RPABC4/Spt4"/>
</dbReference>
<reference evidence="9" key="1">
    <citation type="journal article" date="2014" name="Int. J. Syst. Evol. Microbiol.">
        <title>Complete genome sequence of Corynebacterium casei LMG S-19264T (=DSM 44701T), isolated from a smear-ripened cheese.</title>
        <authorList>
            <consortium name="US DOE Joint Genome Institute (JGI-PGF)"/>
            <person name="Walter F."/>
            <person name="Albersmeier A."/>
            <person name="Kalinowski J."/>
            <person name="Ruckert C."/>
        </authorList>
    </citation>
    <scope>NUCLEOTIDE SEQUENCE</scope>
    <source>
        <strain evidence="9">JCM 10088</strain>
    </source>
</reference>
<keyword evidence="5 8" id="KW-0479">Metal-binding</keyword>
<evidence type="ECO:0000256" key="7">
    <source>
        <dbReference type="ARBA" id="ARBA00023163"/>
    </source>
</evidence>
<gene>
    <name evidence="8" type="primary">rpo12</name>
    <name evidence="8" type="synonym">rpoP</name>
    <name evidence="9" type="ORF">GCM10007981_17660</name>
</gene>
<name>A0A830GXF1_9CREN</name>
<dbReference type="InterPro" id="IPR023464">
    <property type="entry name" value="Rpo12"/>
</dbReference>
<dbReference type="AlphaFoldDB" id="A0A830GXF1"/>
<evidence type="ECO:0000256" key="2">
    <source>
        <dbReference type="ARBA" id="ARBA00022490"/>
    </source>
</evidence>
<feature type="binding site" evidence="8">
    <location>
        <position position="43"/>
    </location>
    <ligand>
        <name>Zn(2+)</name>
        <dbReference type="ChEBI" id="CHEBI:29105"/>
    </ligand>
</feature>
<keyword evidence="6 8" id="KW-0862">Zinc</keyword>
<evidence type="ECO:0000256" key="4">
    <source>
        <dbReference type="ARBA" id="ARBA00022695"/>
    </source>
</evidence>
<proteinExistence type="inferred from homology"/>
<dbReference type="SUPFAM" id="SSF63393">
    <property type="entry name" value="RNA polymerase subunits"/>
    <property type="match status" value="1"/>
</dbReference>
<comment type="caution">
    <text evidence="9">The sequence shown here is derived from an EMBL/GenBank/DDBJ whole genome shotgun (WGS) entry which is preliminary data.</text>
</comment>
<dbReference type="Gene3D" id="2.20.28.30">
    <property type="entry name" value="RNA polymerase ii, chain L"/>
    <property type="match status" value="1"/>
</dbReference>
<dbReference type="OrthoDB" id="129238at2157"/>
<dbReference type="GO" id="GO:0003899">
    <property type="term" value="F:DNA-directed RNA polymerase activity"/>
    <property type="evidence" value="ECO:0007669"/>
    <property type="project" value="UniProtKB-UniRule"/>
</dbReference>
<keyword evidence="2 8" id="KW-0963">Cytoplasm</keyword>
<dbReference type="GO" id="GO:0008270">
    <property type="term" value="F:zinc ion binding"/>
    <property type="evidence" value="ECO:0007669"/>
    <property type="project" value="UniProtKB-UniRule"/>
</dbReference>
<dbReference type="GO" id="GO:0000428">
    <property type="term" value="C:DNA-directed RNA polymerase complex"/>
    <property type="evidence" value="ECO:0007669"/>
    <property type="project" value="UniProtKB-KW"/>
</dbReference>
<evidence type="ECO:0000256" key="5">
    <source>
        <dbReference type="ARBA" id="ARBA00022723"/>
    </source>
</evidence>
<keyword evidence="1 8" id="KW-0240">DNA-directed RNA polymerase</keyword>
<evidence type="ECO:0000313" key="9">
    <source>
        <dbReference type="EMBL" id="GGP22270.1"/>
    </source>
</evidence>
<evidence type="ECO:0000256" key="1">
    <source>
        <dbReference type="ARBA" id="ARBA00022478"/>
    </source>
</evidence>
<comment type="similarity">
    <text evidence="8">Belongs to the archaeal Rpo12/eukaryotic RPC10 RNA polymerase subunit family.</text>
</comment>
<keyword evidence="7 8" id="KW-0804">Transcription</keyword>
<comment type="catalytic activity">
    <reaction evidence="8">
        <text>RNA(n) + a ribonucleoside 5'-triphosphate = RNA(n+1) + diphosphate</text>
        <dbReference type="Rhea" id="RHEA:21248"/>
        <dbReference type="Rhea" id="RHEA-COMP:14527"/>
        <dbReference type="Rhea" id="RHEA-COMP:17342"/>
        <dbReference type="ChEBI" id="CHEBI:33019"/>
        <dbReference type="ChEBI" id="CHEBI:61557"/>
        <dbReference type="ChEBI" id="CHEBI:140395"/>
        <dbReference type="EC" id="2.7.7.6"/>
    </reaction>
</comment>
<dbReference type="Pfam" id="PF03604">
    <property type="entry name" value="Zn_ribbon_RPAB4"/>
    <property type="match status" value="1"/>
</dbReference>
<organism evidence="9 10">
    <name type="scientific">Thermocladium modestius</name>
    <dbReference type="NCBI Taxonomy" id="62609"/>
    <lineage>
        <taxon>Archaea</taxon>
        <taxon>Thermoproteota</taxon>
        <taxon>Thermoprotei</taxon>
        <taxon>Thermoproteales</taxon>
        <taxon>Thermoproteaceae</taxon>
        <taxon>Thermocladium</taxon>
    </lineage>
</organism>
<evidence type="ECO:0000313" key="10">
    <source>
        <dbReference type="Proteomes" id="UP000610960"/>
    </source>
</evidence>
<keyword evidence="3 8" id="KW-0808">Transferase</keyword>
<dbReference type="EMBL" id="BMNL01000004">
    <property type="protein sequence ID" value="GGP22270.1"/>
    <property type="molecule type" value="Genomic_DNA"/>
</dbReference>
<dbReference type="GO" id="GO:0005737">
    <property type="term" value="C:cytoplasm"/>
    <property type="evidence" value="ECO:0007669"/>
    <property type="project" value="UniProtKB-SubCell"/>
</dbReference>
<dbReference type="GO" id="GO:0006351">
    <property type="term" value="P:DNA-templated transcription"/>
    <property type="evidence" value="ECO:0007669"/>
    <property type="project" value="UniProtKB-UniRule"/>
</dbReference>
<evidence type="ECO:0000256" key="6">
    <source>
        <dbReference type="ARBA" id="ARBA00022833"/>
    </source>
</evidence>
<evidence type="ECO:0000256" key="3">
    <source>
        <dbReference type="ARBA" id="ARBA00022679"/>
    </source>
</evidence>
<comment type="cofactor">
    <cofactor evidence="8">
        <name>Zn(2+)</name>
        <dbReference type="ChEBI" id="CHEBI:29105"/>
    </cofactor>
    <text evidence="8">Binds 1 zinc ion.</text>
</comment>
<protein>
    <recommendedName>
        <fullName evidence="8">DNA-directed RNA polymerase subunit Rpo12</fullName>
        <ecNumber evidence="8">2.7.7.6</ecNumber>
    </recommendedName>
    <alternativeName>
        <fullName evidence="8">DNA-directed RNA polymerase subunit P</fullName>
    </alternativeName>
</protein>
<keyword evidence="4 8" id="KW-0548">Nucleotidyltransferase</keyword>